<feature type="compositionally biased region" description="Acidic residues" evidence="1">
    <location>
        <begin position="21"/>
        <end position="34"/>
    </location>
</feature>
<feature type="compositionally biased region" description="Basic and acidic residues" evidence="1">
    <location>
        <begin position="8"/>
        <end position="20"/>
    </location>
</feature>
<reference evidence="2 3" key="1">
    <citation type="submission" date="2024-10" db="EMBL/GenBank/DDBJ databases">
        <title>Updated reference genomes for cyclostephanoid diatoms.</title>
        <authorList>
            <person name="Roberts W.R."/>
            <person name="Alverson A.J."/>
        </authorList>
    </citation>
    <scope>NUCLEOTIDE SEQUENCE [LARGE SCALE GENOMIC DNA]</scope>
    <source>
        <strain evidence="2 3">AJA232-27</strain>
    </source>
</reference>
<accession>A0ABD3MZ94</accession>
<sequence length="92" mass="9948">MYNLSTKQLDDAINCRRDGEAGEDVGDKDDDDVGDASATTDGVNLSNAASLPKRRDDADADAADESEGVVAVVKRFDREQVMMNVELEHGME</sequence>
<keyword evidence="3" id="KW-1185">Reference proteome</keyword>
<proteinExistence type="predicted"/>
<feature type="region of interest" description="Disordered" evidence="1">
    <location>
        <begin position="1"/>
        <end position="66"/>
    </location>
</feature>
<protein>
    <submittedName>
        <fullName evidence="2">Uncharacterized protein</fullName>
    </submittedName>
</protein>
<evidence type="ECO:0000313" key="3">
    <source>
        <dbReference type="Proteomes" id="UP001530293"/>
    </source>
</evidence>
<comment type="caution">
    <text evidence="2">The sequence shown here is derived from an EMBL/GenBank/DDBJ whole genome shotgun (WGS) entry which is preliminary data.</text>
</comment>
<evidence type="ECO:0000256" key="1">
    <source>
        <dbReference type="SAM" id="MobiDB-lite"/>
    </source>
</evidence>
<dbReference type="Proteomes" id="UP001530293">
    <property type="component" value="Unassembled WGS sequence"/>
</dbReference>
<gene>
    <name evidence="2" type="ORF">ACHAWU_006793</name>
</gene>
<evidence type="ECO:0000313" key="2">
    <source>
        <dbReference type="EMBL" id="KAL3768692.1"/>
    </source>
</evidence>
<name>A0ABD3MZ94_9STRA</name>
<dbReference type="AlphaFoldDB" id="A0ABD3MZ94"/>
<organism evidence="2 3">
    <name type="scientific">Discostella pseudostelligera</name>
    <dbReference type="NCBI Taxonomy" id="259834"/>
    <lineage>
        <taxon>Eukaryota</taxon>
        <taxon>Sar</taxon>
        <taxon>Stramenopiles</taxon>
        <taxon>Ochrophyta</taxon>
        <taxon>Bacillariophyta</taxon>
        <taxon>Coscinodiscophyceae</taxon>
        <taxon>Thalassiosirophycidae</taxon>
        <taxon>Stephanodiscales</taxon>
        <taxon>Stephanodiscaceae</taxon>
        <taxon>Discostella</taxon>
    </lineage>
</organism>
<dbReference type="EMBL" id="JALLBG020000062">
    <property type="protein sequence ID" value="KAL3768692.1"/>
    <property type="molecule type" value="Genomic_DNA"/>
</dbReference>